<feature type="repeat" description="PPR" evidence="3">
    <location>
        <begin position="403"/>
        <end position="437"/>
    </location>
</feature>
<dbReference type="PROSITE" id="PS51375">
    <property type="entry name" value="PPR"/>
    <property type="match status" value="8"/>
</dbReference>
<dbReference type="OMA" id="RAFDHMV"/>
<dbReference type="Gene3D" id="1.25.40.10">
    <property type="entry name" value="Tetratricopeptide repeat domain"/>
    <property type="match status" value="5"/>
</dbReference>
<reference evidence="4 5" key="2">
    <citation type="journal article" date="2009" name="PLoS ONE">
        <title>An integrated genetic and cytogenetic map of the cucumber genome.</title>
        <authorList>
            <person name="Ren Y."/>
            <person name="Zhang Z."/>
            <person name="Liu J."/>
            <person name="Staub J.E."/>
            <person name="Han Y."/>
            <person name="Cheng Z."/>
            <person name="Li X."/>
            <person name="Lu J."/>
            <person name="Miao H."/>
            <person name="Kang H."/>
            <person name="Xie B."/>
            <person name="Gu X."/>
            <person name="Wang X."/>
            <person name="Du Y."/>
            <person name="Jin W."/>
            <person name="Huang S."/>
        </authorList>
    </citation>
    <scope>NUCLEOTIDE SEQUENCE [LARGE SCALE GENOMIC DNA]</scope>
    <source>
        <strain evidence="5">cv. 9930</strain>
    </source>
</reference>
<name>A0A0A0M137_CUCSA</name>
<dbReference type="EMBL" id="CM002922">
    <property type="protein sequence ID" value="KGN65906.1"/>
    <property type="molecule type" value="Genomic_DNA"/>
</dbReference>
<evidence type="ECO:0000256" key="1">
    <source>
        <dbReference type="ARBA" id="ARBA00007626"/>
    </source>
</evidence>
<dbReference type="InterPro" id="IPR011990">
    <property type="entry name" value="TPR-like_helical_dom_sf"/>
</dbReference>
<dbReference type="Pfam" id="PF01535">
    <property type="entry name" value="PPR"/>
    <property type="match status" value="2"/>
</dbReference>
<dbReference type="Gramene" id="KGN65906">
    <property type="protein sequence ID" value="KGN65906"/>
    <property type="gene ID" value="Csa_1G537540"/>
</dbReference>
<dbReference type="InterPro" id="IPR002885">
    <property type="entry name" value="PPR_rpt"/>
</dbReference>
<dbReference type="GO" id="GO:0003729">
    <property type="term" value="F:mRNA binding"/>
    <property type="evidence" value="ECO:0000318"/>
    <property type="project" value="GO_Central"/>
</dbReference>
<dbReference type="PANTHER" id="PTHR47938:SF26">
    <property type="entry name" value="OS10G0578500 PROTEIN"/>
    <property type="match status" value="1"/>
</dbReference>
<feature type="repeat" description="PPR" evidence="3">
    <location>
        <begin position="543"/>
        <end position="577"/>
    </location>
</feature>
<dbReference type="STRING" id="3659.A0A0A0M137"/>
<keyword evidence="2" id="KW-0677">Repeat</keyword>
<dbReference type="eggNOG" id="KOG4197">
    <property type="taxonomic scope" value="Eukaryota"/>
</dbReference>
<keyword evidence="5" id="KW-1185">Reference proteome</keyword>
<feature type="repeat" description="PPR" evidence="3">
    <location>
        <begin position="336"/>
        <end position="370"/>
    </location>
</feature>
<evidence type="ECO:0000256" key="2">
    <source>
        <dbReference type="ARBA" id="ARBA00022737"/>
    </source>
</evidence>
<accession>A0A0A0M137</accession>
<reference evidence="4 5" key="1">
    <citation type="journal article" date="2009" name="Nat. Genet.">
        <title>The genome of the cucumber, Cucumis sativus L.</title>
        <authorList>
            <person name="Huang S."/>
            <person name="Li R."/>
            <person name="Zhang Z."/>
            <person name="Li L."/>
            <person name="Gu X."/>
            <person name="Fan W."/>
            <person name="Lucas W.J."/>
            <person name="Wang X."/>
            <person name="Xie B."/>
            <person name="Ni P."/>
            <person name="Ren Y."/>
            <person name="Zhu H."/>
            <person name="Li J."/>
            <person name="Lin K."/>
            <person name="Jin W."/>
            <person name="Fei Z."/>
            <person name="Li G."/>
            <person name="Staub J."/>
            <person name="Kilian A."/>
            <person name="van der Vossen E.A."/>
            <person name="Wu Y."/>
            <person name="Guo J."/>
            <person name="He J."/>
            <person name="Jia Z."/>
            <person name="Ren Y."/>
            <person name="Tian G."/>
            <person name="Lu Y."/>
            <person name="Ruan J."/>
            <person name="Qian W."/>
            <person name="Wang M."/>
            <person name="Huang Q."/>
            <person name="Li B."/>
            <person name="Xuan Z."/>
            <person name="Cao J."/>
            <person name="Asan"/>
            <person name="Wu Z."/>
            <person name="Zhang J."/>
            <person name="Cai Q."/>
            <person name="Bai Y."/>
            <person name="Zhao B."/>
            <person name="Han Y."/>
            <person name="Li Y."/>
            <person name="Li X."/>
            <person name="Wang S."/>
            <person name="Shi Q."/>
            <person name="Liu S."/>
            <person name="Cho W.K."/>
            <person name="Kim J.Y."/>
            <person name="Xu Y."/>
            <person name="Heller-Uszynska K."/>
            <person name="Miao H."/>
            <person name="Cheng Z."/>
            <person name="Zhang S."/>
            <person name="Wu J."/>
            <person name="Yang Y."/>
            <person name="Kang H."/>
            <person name="Li M."/>
            <person name="Liang H."/>
            <person name="Ren X."/>
            <person name="Shi Z."/>
            <person name="Wen M."/>
            <person name="Jian M."/>
            <person name="Yang H."/>
            <person name="Zhang G."/>
            <person name="Yang Z."/>
            <person name="Chen R."/>
            <person name="Liu S."/>
            <person name="Li J."/>
            <person name="Ma L."/>
            <person name="Liu H."/>
            <person name="Zhou Y."/>
            <person name="Zhao J."/>
            <person name="Fang X."/>
            <person name="Li G."/>
            <person name="Fang L."/>
            <person name="Li Y."/>
            <person name="Liu D."/>
            <person name="Zheng H."/>
            <person name="Zhang Y."/>
            <person name="Qin N."/>
            <person name="Li Z."/>
            <person name="Yang G."/>
            <person name="Yang S."/>
            <person name="Bolund L."/>
            <person name="Kristiansen K."/>
            <person name="Zheng H."/>
            <person name="Li S."/>
            <person name="Zhang X."/>
            <person name="Yang H."/>
            <person name="Wang J."/>
            <person name="Sun R."/>
            <person name="Zhang B."/>
            <person name="Jiang S."/>
            <person name="Wang J."/>
            <person name="Du Y."/>
            <person name="Li S."/>
        </authorList>
    </citation>
    <scope>NUCLEOTIDE SEQUENCE [LARGE SCALE GENOMIC DNA]</scope>
    <source>
        <strain evidence="5">cv. 9930</strain>
    </source>
</reference>
<dbReference type="NCBIfam" id="TIGR00756">
    <property type="entry name" value="PPR"/>
    <property type="match status" value="6"/>
</dbReference>
<dbReference type="OrthoDB" id="185373at2759"/>
<feature type="repeat" description="PPR" evidence="3">
    <location>
        <begin position="231"/>
        <end position="265"/>
    </location>
</feature>
<feature type="repeat" description="PPR" evidence="3">
    <location>
        <begin position="130"/>
        <end position="164"/>
    </location>
</feature>
<dbReference type="Pfam" id="PF12854">
    <property type="entry name" value="PPR_1"/>
    <property type="match status" value="1"/>
</dbReference>
<gene>
    <name evidence="4" type="ORF">Csa_1G537540</name>
</gene>
<dbReference type="Pfam" id="PF13041">
    <property type="entry name" value="PPR_2"/>
    <property type="match status" value="4"/>
</dbReference>
<comment type="similarity">
    <text evidence="1">Belongs to the PPR family. P subfamily.</text>
</comment>
<feature type="repeat" description="PPR" evidence="3">
    <location>
        <begin position="266"/>
        <end position="300"/>
    </location>
</feature>
<reference evidence="4 5" key="4">
    <citation type="journal article" date="2011" name="BMC Genomics">
        <title>RNA-Seq improves annotation of protein-coding genes in the cucumber genome.</title>
        <authorList>
            <person name="Li Z."/>
            <person name="Zhang Z."/>
            <person name="Yan P."/>
            <person name="Huang S."/>
            <person name="Fei Z."/>
            <person name="Lin K."/>
        </authorList>
    </citation>
    <scope>NUCLEOTIDE SEQUENCE [LARGE SCALE GENOMIC DNA]</scope>
    <source>
        <strain evidence="5">cv. 9930</strain>
    </source>
</reference>
<reference evidence="4 5" key="3">
    <citation type="journal article" date="2010" name="BMC Genomics">
        <title>Transcriptome sequencing and comparative analysis of cucumber flowers with different sex types.</title>
        <authorList>
            <person name="Guo S."/>
            <person name="Zheng Y."/>
            <person name="Joung J.G."/>
            <person name="Liu S."/>
            <person name="Zhang Z."/>
            <person name="Crasta O.R."/>
            <person name="Sobral B.W."/>
            <person name="Xu Y."/>
            <person name="Huang S."/>
            <person name="Fei Z."/>
        </authorList>
    </citation>
    <scope>NUCLEOTIDE SEQUENCE [LARGE SCALE GENOMIC DNA]</scope>
    <source>
        <strain evidence="5">cv. 9930</strain>
    </source>
</reference>
<dbReference type="AlphaFoldDB" id="A0A0A0M137"/>
<dbReference type="KEGG" id="csv:101214538"/>
<organism evidence="4 5">
    <name type="scientific">Cucumis sativus</name>
    <name type="common">Cucumber</name>
    <dbReference type="NCBI Taxonomy" id="3659"/>
    <lineage>
        <taxon>Eukaryota</taxon>
        <taxon>Viridiplantae</taxon>
        <taxon>Streptophyta</taxon>
        <taxon>Embryophyta</taxon>
        <taxon>Tracheophyta</taxon>
        <taxon>Spermatophyta</taxon>
        <taxon>Magnoliopsida</taxon>
        <taxon>eudicotyledons</taxon>
        <taxon>Gunneridae</taxon>
        <taxon>Pentapetalae</taxon>
        <taxon>rosids</taxon>
        <taxon>fabids</taxon>
        <taxon>Cucurbitales</taxon>
        <taxon>Cucurbitaceae</taxon>
        <taxon>Benincaseae</taxon>
        <taxon>Cucumis</taxon>
    </lineage>
</organism>
<evidence type="ECO:0008006" key="6">
    <source>
        <dbReference type="Google" id="ProtNLM"/>
    </source>
</evidence>
<feature type="repeat" description="PPR" evidence="3">
    <location>
        <begin position="301"/>
        <end position="335"/>
    </location>
</feature>
<dbReference type="Proteomes" id="UP000029981">
    <property type="component" value="Chromosome 1"/>
</dbReference>
<evidence type="ECO:0000313" key="5">
    <source>
        <dbReference type="Proteomes" id="UP000029981"/>
    </source>
</evidence>
<feature type="repeat" description="PPR" evidence="3">
    <location>
        <begin position="508"/>
        <end position="542"/>
    </location>
</feature>
<sequence length="665" mass="75206">MIWRYGCNIFQIASRQIIRTFAHQSYRRCTTPHINLTKILHNRLDEDIEQKFSENRQVILTNDLVYTTLLNCSSDLIALSFFMWCAKQPNFFHNPAAFDYMVGVVSRLMKQYETVNGILGGLESVGNVTKAQTFLLLLRIYWRGGMYDLVFEAFDHMDRYGFTPNTFARNVIMDVLFKVGRADVALKVFKETLLPNFLTFNIVLCNLSKTKDLIGIGDTFRCMLRMGYCPNPGTFEVVLNGLCKLGRLAEAYQVWGIMTTFGISMSVNIWTIMIDGFCRLRRTEEASSLVKKMKKSGCSPNIVTYTTLIKGYIYAQRISDAFDVLSIIESEGPSPDLILYNVLIDSLAKNERYNDALSIFLSLHKRNILPDCYTFSSLLNTICLSKRLFLLPKLVDGFLVEVDLVACNSLLSYLGKAGFAALALELYNNMVNGGLMPDKYSVLGVLTGLCESRRIGEAVRLYNGILLNYTGVDAHIHTVIIDGLIKAGKFHSAIRIFRRNLLEENSLDVVSYSVAIRGLLLVGRNTEASNLYNYMKEAGINPNGHVCNVMLSTFCKEKKFALVKQMLQEMIDLGIKMSRNNFFRLYNAICRSSNGSHLVIYLLIEMKVLGLLPRKRDCETLVHNPPKDVNISEKHYKLLNGCLEYCLCGDTSSSEEYTDVAAFVG</sequence>
<evidence type="ECO:0000313" key="4">
    <source>
        <dbReference type="EMBL" id="KGN65906.1"/>
    </source>
</evidence>
<proteinExistence type="inferred from homology"/>
<dbReference type="PANTHER" id="PTHR47938">
    <property type="entry name" value="RESPIRATORY COMPLEX I CHAPERONE (CIA84), PUTATIVE (AFU_ORTHOLOGUE AFUA_2G06020)-RELATED"/>
    <property type="match status" value="1"/>
</dbReference>
<evidence type="ECO:0000256" key="3">
    <source>
        <dbReference type="PROSITE-ProRule" id="PRU00708"/>
    </source>
</evidence>
<protein>
    <recommendedName>
        <fullName evidence="6">Pentacotripeptide-repeat region of PRORP domain-containing protein</fullName>
    </recommendedName>
</protein>